<evidence type="ECO:0000313" key="1">
    <source>
        <dbReference type="EMBL" id="KAL0191867.1"/>
    </source>
</evidence>
<sequence>ERHPHLVLRFPCCGIGPGTLPSSVPSSCGRMLGCADVPVRSVLALMCLHAEELTGARRGQLLLPALRGTSGTKNRSGMPWGKSAGQLRLLGKTAGRAPA</sequence>
<dbReference type="AlphaFoldDB" id="A0ABD0R088"/>
<comment type="caution">
    <text evidence="1">The sequence shown here is derived from an EMBL/GenBank/DDBJ whole genome shotgun (WGS) entry which is preliminary data.</text>
</comment>
<protein>
    <submittedName>
        <fullName evidence="1">Uncharacterized protein</fullName>
    </submittedName>
</protein>
<feature type="non-terminal residue" evidence="1">
    <location>
        <position position="99"/>
    </location>
</feature>
<reference evidence="1 2" key="1">
    <citation type="submission" date="2024-05" db="EMBL/GenBank/DDBJ databases">
        <title>Genome sequencing and assembly of Indian major carp, Cirrhinus mrigala (Hamilton, 1822).</title>
        <authorList>
            <person name="Mohindra V."/>
            <person name="Chowdhury L.M."/>
            <person name="Lal K."/>
            <person name="Jena J.K."/>
        </authorList>
    </citation>
    <scope>NUCLEOTIDE SEQUENCE [LARGE SCALE GENOMIC DNA]</scope>
    <source>
        <strain evidence="1">CM1030</strain>
        <tissue evidence="1">Blood</tissue>
    </source>
</reference>
<accession>A0ABD0R088</accession>
<dbReference type="Proteomes" id="UP001529510">
    <property type="component" value="Unassembled WGS sequence"/>
</dbReference>
<keyword evidence="2" id="KW-1185">Reference proteome</keyword>
<proteinExistence type="predicted"/>
<feature type="non-terminal residue" evidence="1">
    <location>
        <position position="1"/>
    </location>
</feature>
<organism evidence="1 2">
    <name type="scientific">Cirrhinus mrigala</name>
    <name type="common">Mrigala</name>
    <dbReference type="NCBI Taxonomy" id="683832"/>
    <lineage>
        <taxon>Eukaryota</taxon>
        <taxon>Metazoa</taxon>
        <taxon>Chordata</taxon>
        <taxon>Craniata</taxon>
        <taxon>Vertebrata</taxon>
        <taxon>Euteleostomi</taxon>
        <taxon>Actinopterygii</taxon>
        <taxon>Neopterygii</taxon>
        <taxon>Teleostei</taxon>
        <taxon>Ostariophysi</taxon>
        <taxon>Cypriniformes</taxon>
        <taxon>Cyprinidae</taxon>
        <taxon>Labeoninae</taxon>
        <taxon>Labeonini</taxon>
        <taxon>Cirrhinus</taxon>
    </lineage>
</organism>
<evidence type="ECO:0000313" key="2">
    <source>
        <dbReference type="Proteomes" id="UP001529510"/>
    </source>
</evidence>
<name>A0ABD0R088_CIRMR</name>
<gene>
    <name evidence="1" type="ORF">M9458_014565</name>
</gene>
<dbReference type="EMBL" id="JAMKFB020000006">
    <property type="protein sequence ID" value="KAL0191867.1"/>
    <property type="molecule type" value="Genomic_DNA"/>
</dbReference>